<evidence type="ECO:0000256" key="2">
    <source>
        <dbReference type="ARBA" id="ARBA00007656"/>
    </source>
</evidence>
<dbReference type="PANTHER" id="PTHR47245:SF2">
    <property type="entry name" value="PEPTIDYL-PROLYL CIS-TRANS ISOMERASE HP_0175-RELATED"/>
    <property type="match status" value="1"/>
</dbReference>
<dbReference type="SUPFAM" id="SSF54534">
    <property type="entry name" value="FKBP-like"/>
    <property type="match status" value="1"/>
</dbReference>
<comment type="catalytic activity">
    <reaction evidence="1">
        <text>[protein]-peptidylproline (omega=180) = [protein]-peptidylproline (omega=0)</text>
        <dbReference type="Rhea" id="RHEA:16237"/>
        <dbReference type="Rhea" id="RHEA-COMP:10747"/>
        <dbReference type="Rhea" id="RHEA-COMP:10748"/>
        <dbReference type="ChEBI" id="CHEBI:83833"/>
        <dbReference type="ChEBI" id="CHEBI:83834"/>
        <dbReference type="EC" id="5.2.1.8"/>
    </reaction>
</comment>
<evidence type="ECO:0000256" key="3">
    <source>
        <dbReference type="ARBA" id="ARBA00013194"/>
    </source>
</evidence>
<evidence type="ECO:0000256" key="6">
    <source>
        <dbReference type="ARBA" id="ARBA00030642"/>
    </source>
</evidence>
<dbReference type="InterPro" id="IPR027304">
    <property type="entry name" value="Trigger_fact/SurA_dom_sf"/>
</dbReference>
<dbReference type="InterPro" id="IPR050245">
    <property type="entry name" value="PrsA_foldase"/>
</dbReference>
<feature type="chain" id="PRO_5047016060" description="Parvulin-like PPIase" evidence="10">
    <location>
        <begin position="29"/>
        <end position="339"/>
    </location>
</feature>
<dbReference type="GO" id="GO:0016853">
    <property type="term" value="F:isomerase activity"/>
    <property type="evidence" value="ECO:0007669"/>
    <property type="project" value="UniProtKB-KW"/>
</dbReference>
<dbReference type="Proteomes" id="UP001297272">
    <property type="component" value="Unassembled WGS sequence"/>
</dbReference>
<dbReference type="PANTHER" id="PTHR47245">
    <property type="entry name" value="PEPTIDYLPROLYL ISOMERASE"/>
    <property type="match status" value="1"/>
</dbReference>
<feature type="domain" description="PpiC" evidence="11">
    <location>
        <begin position="139"/>
        <end position="229"/>
    </location>
</feature>
<protein>
    <recommendedName>
        <fullName evidence="4">Parvulin-like PPIase</fullName>
        <ecNumber evidence="3">5.2.1.8</ecNumber>
    </recommendedName>
    <alternativeName>
        <fullName evidence="6">Peptidyl-prolyl cis-trans isomerase plp</fullName>
    </alternativeName>
    <alternativeName>
        <fullName evidence="7">Rotamase plp</fullName>
    </alternativeName>
</protein>
<organism evidence="12 13">
    <name type="scientific">Tianweitania aestuarii</name>
    <dbReference type="NCBI Taxonomy" id="2814886"/>
    <lineage>
        <taxon>Bacteria</taxon>
        <taxon>Pseudomonadati</taxon>
        <taxon>Pseudomonadota</taxon>
        <taxon>Alphaproteobacteria</taxon>
        <taxon>Hyphomicrobiales</taxon>
        <taxon>Phyllobacteriaceae</taxon>
        <taxon>Tianweitania</taxon>
    </lineage>
</organism>
<reference evidence="12 13" key="1">
    <citation type="submission" date="2021-03" db="EMBL/GenBank/DDBJ databases">
        <title>Tianweitania aestuarii sp. nov., isolated from a tidal flat.</title>
        <authorList>
            <person name="Park S."/>
            <person name="Yoon J.-H."/>
        </authorList>
    </citation>
    <scope>NUCLEOTIDE SEQUENCE [LARGE SCALE GENOMIC DNA]</scope>
    <source>
        <strain evidence="12 13">BSSL-BM11</strain>
    </source>
</reference>
<dbReference type="EMBL" id="JAFMNX010000005">
    <property type="protein sequence ID" value="MBS9722401.1"/>
    <property type="molecule type" value="Genomic_DNA"/>
</dbReference>
<dbReference type="Gene3D" id="1.10.8.1040">
    <property type="match status" value="1"/>
</dbReference>
<keyword evidence="13" id="KW-1185">Reference proteome</keyword>
<accession>A0ABS5S1K1</accession>
<keyword evidence="10" id="KW-0732">Signal</keyword>
<dbReference type="InterPro" id="IPR046357">
    <property type="entry name" value="PPIase_dom_sf"/>
</dbReference>
<feature type="signal peptide" evidence="10">
    <location>
        <begin position="1"/>
        <end position="28"/>
    </location>
</feature>
<evidence type="ECO:0000313" key="13">
    <source>
        <dbReference type="Proteomes" id="UP001297272"/>
    </source>
</evidence>
<dbReference type="RefSeq" id="WP_213986046.1">
    <property type="nucleotide sequence ID" value="NZ_JAFMNX010000005.1"/>
</dbReference>
<dbReference type="SUPFAM" id="SSF109998">
    <property type="entry name" value="Triger factor/SurA peptide-binding domain-like"/>
    <property type="match status" value="1"/>
</dbReference>
<dbReference type="PROSITE" id="PS50198">
    <property type="entry name" value="PPIC_PPIASE_2"/>
    <property type="match status" value="1"/>
</dbReference>
<proteinExistence type="inferred from homology"/>
<dbReference type="Gene3D" id="3.10.50.40">
    <property type="match status" value="1"/>
</dbReference>
<evidence type="ECO:0000313" key="12">
    <source>
        <dbReference type="EMBL" id="MBS9722401.1"/>
    </source>
</evidence>
<comment type="caution">
    <text evidence="12">The sequence shown here is derived from an EMBL/GenBank/DDBJ whole genome shotgun (WGS) entry which is preliminary data.</text>
</comment>
<feature type="compositionally biased region" description="Low complexity" evidence="9">
    <location>
        <begin position="302"/>
        <end position="339"/>
    </location>
</feature>
<evidence type="ECO:0000256" key="8">
    <source>
        <dbReference type="PROSITE-ProRule" id="PRU00278"/>
    </source>
</evidence>
<comment type="similarity">
    <text evidence="2">Belongs to the PpiC/parvulin rotamase family.</text>
</comment>
<name>A0ABS5S1K1_9HYPH</name>
<evidence type="ECO:0000256" key="1">
    <source>
        <dbReference type="ARBA" id="ARBA00000971"/>
    </source>
</evidence>
<keyword evidence="8 12" id="KW-0413">Isomerase</keyword>
<evidence type="ECO:0000259" key="11">
    <source>
        <dbReference type="PROSITE" id="PS50198"/>
    </source>
</evidence>
<dbReference type="InterPro" id="IPR000297">
    <property type="entry name" value="PPIase_PpiC"/>
</dbReference>
<evidence type="ECO:0000256" key="5">
    <source>
        <dbReference type="ARBA" id="ARBA00023110"/>
    </source>
</evidence>
<evidence type="ECO:0000256" key="9">
    <source>
        <dbReference type="SAM" id="MobiDB-lite"/>
    </source>
</evidence>
<dbReference type="Pfam" id="PF13616">
    <property type="entry name" value="Rotamase_3"/>
    <property type="match status" value="1"/>
</dbReference>
<evidence type="ECO:0000256" key="4">
    <source>
        <dbReference type="ARBA" id="ARBA00018370"/>
    </source>
</evidence>
<evidence type="ECO:0000256" key="10">
    <source>
        <dbReference type="SAM" id="SignalP"/>
    </source>
</evidence>
<evidence type="ECO:0000256" key="7">
    <source>
        <dbReference type="ARBA" id="ARBA00031484"/>
    </source>
</evidence>
<keyword evidence="5 8" id="KW-0697">Rotamase</keyword>
<dbReference type="EC" id="5.2.1.8" evidence="3"/>
<feature type="region of interest" description="Disordered" evidence="9">
    <location>
        <begin position="282"/>
        <end position="339"/>
    </location>
</feature>
<gene>
    <name evidence="12" type="ORF">JYU29_17040</name>
</gene>
<sequence length="339" mass="36280">MSFSFHRPLAAALLTGALLASTSFGALAQSDAVVATVNGQQITEEQLTLAESDLDPQFAQLPPEQKRAAALSALIEIKLLSAKAEADGLADKPEFKQRMEFLRQRALHSAVVEQEVAAGVTDDAIRARYDQEIAKQPAVNEVHARHILVKTKEEADAIIKQLDEGGNFEEIAKEKSTDGAAAQGGDLGYFGPNQMVPEFEKAAFALEPGQYTKEPVQTQFGFHVIKVEDKREQQPPAFEQVKDQVRSLILRDNYLKLVRDLRGSADVEIPDPALKATVESIDKAQSGQAGGEADAEGDAATDEAPATEAPATETPATETPATDAPAGETPAEEAPATQQ</sequence>